<dbReference type="SMART" id="SM00507">
    <property type="entry name" value="HNHc"/>
    <property type="match status" value="1"/>
</dbReference>
<sequence>MNDGIARSSADALGAFDLARRLRELAGDERNVQADFLLHLDAFDRHRAYLDAGHASLWEFCLKALHLREGAAGRRIGAMRVLRRFPALEEALRDGRLCLSTLGLLGPVLTEGNREEMLARAAFQTRAEVERLIASIQPRPAPKDGIRRVPGPLQRVAGAEEAIGAPGQAPEVAAGAATALPAEEPPPGDAPRDLRPSDESRAGSEPLALSTPAPSTLSHDRPASRPELRPVSEESYSLRLTLDAAFKGELDQLRQLLSHKLPNGDLAAVLREAVRCAIEKHGKRRGAVAPKKVRAQAKGTGKKEGSAEGIEERGTTAKDRAAPAAPRAHALAAGPETGGTARDRQRRARRAIPAALRREVWARDGGQCAWRGEDGRRCESRWQLELDHVIPVALGGATTADNLRLACRAHNILSAERAFGREHMARFRRAESRQGEFAIASGGGTE</sequence>
<feature type="compositionally biased region" description="Low complexity" evidence="1">
    <location>
        <begin position="164"/>
        <end position="182"/>
    </location>
</feature>
<feature type="region of interest" description="Disordered" evidence="1">
    <location>
        <begin position="287"/>
        <end position="347"/>
    </location>
</feature>
<feature type="compositionally biased region" description="Basic and acidic residues" evidence="1">
    <location>
        <begin position="301"/>
        <end position="321"/>
    </location>
</feature>
<dbReference type="Proteomes" id="UP001162734">
    <property type="component" value="Chromosome"/>
</dbReference>
<dbReference type="InterPro" id="IPR002711">
    <property type="entry name" value="HNH"/>
</dbReference>
<feature type="compositionally biased region" description="Basic and acidic residues" evidence="1">
    <location>
        <begin position="190"/>
        <end position="202"/>
    </location>
</feature>
<feature type="compositionally biased region" description="Basic and acidic residues" evidence="1">
    <location>
        <begin position="218"/>
        <end position="232"/>
    </location>
</feature>
<evidence type="ECO:0000313" key="4">
    <source>
        <dbReference type="Proteomes" id="UP001162734"/>
    </source>
</evidence>
<dbReference type="InterPro" id="IPR003615">
    <property type="entry name" value="HNH_nuc"/>
</dbReference>
<reference evidence="4" key="1">
    <citation type="journal article" date="2022" name="Int. J. Syst. Evol. Microbiol.">
        <title>Anaeromyxobacter oryzae sp. nov., Anaeromyxobacter diazotrophicus sp. nov. and Anaeromyxobacter paludicola sp. nov., isolated from paddy soils.</title>
        <authorList>
            <person name="Itoh H."/>
            <person name="Xu Z."/>
            <person name="Mise K."/>
            <person name="Masuda Y."/>
            <person name="Ushijima N."/>
            <person name="Hayakawa C."/>
            <person name="Shiratori Y."/>
            <person name="Senoo K."/>
        </authorList>
    </citation>
    <scope>NUCLEOTIDE SEQUENCE [LARGE SCALE GENOMIC DNA]</scope>
    <source>
        <strain evidence="4">Red630</strain>
    </source>
</reference>
<feature type="domain" description="HNH nuclease" evidence="2">
    <location>
        <begin position="355"/>
        <end position="412"/>
    </location>
</feature>
<evidence type="ECO:0000256" key="1">
    <source>
        <dbReference type="SAM" id="MobiDB-lite"/>
    </source>
</evidence>
<accession>A0ABN6NF91</accession>
<dbReference type="Pfam" id="PF01844">
    <property type="entry name" value="HNH"/>
    <property type="match status" value="1"/>
</dbReference>
<gene>
    <name evidence="3" type="ORF">AMPC_38230</name>
</gene>
<feature type="compositionally biased region" description="Low complexity" evidence="1">
    <location>
        <begin position="322"/>
        <end position="333"/>
    </location>
</feature>
<proteinExistence type="predicted"/>
<dbReference type="Gene3D" id="1.10.30.50">
    <property type="match status" value="1"/>
</dbReference>
<keyword evidence="4" id="KW-1185">Reference proteome</keyword>
<dbReference type="RefSeq" id="WP_248343221.1">
    <property type="nucleotide sequence ID" value="NZ_AP025592.1"/>
</dbReference>
<protein>
    <recommendedName>
        <fullName evidence="2">HNH nuclease domain-containing protein</fullName>
    </recommendedName>
</protein>
<name>A0ABN6NF91_9BACT</name>
<feature type="region of interest" description="Disordered" evidence="1">
    <location>
        <begin position="162"/>
        <end position="233"/>
    </location>
</feature>
<evidence type="ECO:0000313" key="3">
    <source>
        <dbReference type="EMBL" id="BDG10710.1"/>
    </source>
</evidence>
<dbReference type="CDD" id="cd00085">
    <property type="entry name" value="HNHc"/>
    <property type="match status" value="1"/>
</dbReference>
<evidence type="ECO:0000259" key="2">
    <source>
        <dbReference type="SMART" id="SM00507"/>
    </source>
</evidence>
<organism evidence="3 4">
    <name type="scientific">Anaeromyxobacter paludicola</name>
    <dbReference type="NCBI Taxonomy" id="2918171"/>
    <lineage>
        <taxon>Bacteria</taxon>
        <taxon>Pseudomonadati</taxon>
        <taxon>Myxococcota</taxon>
        <taxon>Myxococcia</taxon>
        <taxon>Myxococcales</taxon>
        <taxon>Cystobacterineae</taxon>
        <taxon>Anaeromyxobacteraceae</taxon>
        <taxon>Anaeromyxobacter</taxon>
    </lineage>
</organism>
<dbReference type="EMBL" id="AP025592">
    <property type="protein sequence ID" value="BDG10710.1"/>
    <property type="molecule type" value="Genomic_DNA"/>
</dbReference>